<dbReference type="InterPro" id="IPR036302">
    <property type="entry name" value="Pyosin/cloacin_T_dom_sf"/>
</dbReference>
<feature type="domain" description="Pyosin/cloacin translocation" evidence="5">
    <location>
        <begin position="448"/>
        <end position="489"/>
    </location>
</feature>
<keyword evidence="3" id="KW-0078">Bacteriocin</keyword>
<evidence type="ECO:0000256" key="2">
    <source>
        <dbReference type="ARBA" id="ARBA00023022"/>
    </source>
</evidence>
<feature type="region of interest" description="Disordered" evidence="4">
    <location>
        <begin position="436"/>
        <end position="464"/>
    </location>
</feature>
<protein>
    <submittedName>
        <fullName evidence="6">S-type pyocin domain-containing protein</fullName>
    </submittedName>
</protein>
<keyword evidence="2" id="KW-0044">Antibiotic</keyword>
<dbReference type="RefSeq" id="WP_273576454.1">
    <property type="nucleotide sequence ID" value="NZ_JAQRFN010000019.1"/>
</dbReference>
<reference evidence="6 7" key="1">
    <citation type="submission" date="2023-02" db="EMBL/GenBank/DDBJ databases">
        <title>Entomopathogenic bacteria.</title>
        <authorList>
            <person name="Machado R.A."/>
        </authorList>
    </citation>
    <scope>NUCLEOTIDE SEQUENCE [LARGE SCALE GENOMIC DNA]</scope>
    <source>
        <strain evidence="6 7">XENO-2</strain>
    </source>
</reference>
<evidence type="ECO:0000256" key="1">
    <source>
        <dbReference type="ARBA" id="ARBA00022529"/>
    </source>
</evidence>
<dbReference type="Pfam" id="PF06958">
    <property type="entry name" value="Pyocin_S"/>
    <property type="match status" value="2"/>
</dbReference>
<evidence type="ECO:0000259" key="5">
    <source>
        <dbReference type="Pfam" id="PF06958"/>
    </source>
</evidence>
<evidence type="ECO:0000256" key="3">
    <source>
        <dbReference type="ARBA" id="ARBA00023048"/>
    </source>
</evidence>
<dbReference type="InterPro" id="IPR016128">
    <property type="entry name" value="Pyosin/cloacin_T_dom"/>
</dbReference>
<evidence type="ECO:0000313" key="6">
    <source>
        <dbReference type="EMBL" id="MDC9597916.1"/>
    </source>
</evidence>
<keyword evidence="7" id="KW-1185">Reference proteome</keyword>
<gene>
    <name evidence="6" type="ORF">PSI14_13930</name>
</gene>
<dbReference type="EMBL" id="JAQRFN010000019">
    <property type="protein sequence ID" value="MDC9597916.1"/>
    <property type="molecule type" value="Genomic_DNA"/>
</dbReference>
<dbReference type="Proteomes" id="UP001220225">
    <property type="component" value="Unassembled WGS sequence"/>
</dbReference>
<evidence type="ECO:0000256" key="4">
    <source>
        <dbReference type="SAM" id="MobiDB-lite"/>
    </source>
</evidence>
<comment type="caution">
    <text evidence="6">The sequence shown here is derived from an EMBL/GenBank/DDBJ whole genome shotgun (WGS) entry which is preliminary data.</text>
</comment>
<feature type="domain" description="Pyosin/cloacin translocation" evidence="5">
    <location>
        <begin position="303"/>
        <end position="437"/>
    </location>
</feature>
<dbReference type="SUPFAM" id="SSF69369">
    <property type="entry name" value="Cloacin translocation domain"/>
    <property type="match status" value="1"/>
</dbReference>
<organism evidence="6 7">
    <name type="scientific">Xenorhabdus anantnagensis</name>
    <dbReference type="NCBI Taxonomy" id="3025875"/>
    <lineage>
        <taxon>Bacteria</taxon>
        <taxon>Pseudomonadati</taxon>
        <taxon>Pseudomonadota</taxon>
        <taxon>Gammaproteobacteria</taxon>
        <taxon>Enterobacterales</taxon>
        <taxon>Morganellaceae</taxon>
        <taxon>Xenorhabdus</taxon>
    </lineage>
</organism>
<keyword evidence="1" id="KW-0929">Antimicrobial</keyword>
<proteinExistence type="predicted"/>
<sequence length="635" mass="70724">MSDTGRLDCVPCNTFKHWLEFQLLDNQGKPLIGIPYTLKSRDGVIKANGVTNGQGVLREENLSPLPMTLHVDAQKLANQLVEKHSVAAVKNEKASGSSPAIMPGELSDGLPKIEGWTEEALQTKYYTDREYSGITVIPEHNRRHVMAVERIVKPVFAKSCLQPLGCTDAGTETEPAANFGQLQVYLPAPATASAAQNKNTPPWYMVPIGWLLDQVVPPAQAHPLVFQAMETQMALGAAVGTASNNDGSWETESAPPLISEKEKLFMAAIVSSTPADRAQLAWGALKRAFGTDSDTAQHQLERLKQLADQKGRAETRVRYRFVEDEKAGKVKVVGYHTREGSGMDTVKVRHVKQTAPGTYEFREDGADSPILVWYTNASSMYKALSPQELPQYFNQRGTPINVNTVPLDDPSMTGQTPGLEIPEQPTWRDGIMVNPQQDPNEMAGNKTETPISDGTDRGPTKTTTPVQERDFRDYILVFPIEGVPAVYVYLSDPYGGTEKGKYSGRTYDPDKAGGPIQDLDWRNVEITQEGLDKVKLHTSRFEESIENTMMIERLEKILSGEIPTTDYDRRYYTHEIRELERYRVVGVPDGVHDEDIWNHAHAATLEDYKIHERTYPLYTPEAIHAADLAEEAKYK</sequence>
<accession>A0ABT5LU30</accession>
<name>A0ABT5LU30_9GAMM</name>
<evidence type="ECO:0000313" key="7">
    <source>
        <dbReference type="Proteomes" id="UP001220225"/>
    </source>
</evidence>